<proteinExistence type="predicted"/>
<dbReference type="OrthoDB" id="385207at2157"/>
<evidence type="ECO:0000256" key="1">
    <source>
        <dbReference type="SAM" id="MobiDB-lite"/>
    </source>
</evidence>
<organism evidence="2 3">
    <name type="scientific">Natronoarchaeum philippinense</name>
    <dbReference type="NCBI Taxonomy" id="558529"/>
    <lineage>
        <taxon>Archaea</taxon>
        <taxon>Methanobacteriati</taxon>
        <taxon>Methanobacteriota</taxon>
        <taxon>Stenosarchaea group</taxon>
        <taxon>Halobacteria</taxon>
        <taxon>Halobacteriales</taxon>
        <taxon>Natronoarchaeaceae</taxon>
    </lineage>
</organism>
<sequence length="95" mass="10166">MGAGSAETDRRDSATASTARKTGSIDDLVADPKVRQLQHSSSASYRTSVSESHIDHIGIDGGDPIQMLLHPGHKPILIDEECIVIRPHPEAPSDD</sequence>
<evidence type="ECO:0000313" key="2">
    <source>
        <dbReference type="EMBL" id="SNZ06137.1"/>
    </source>
</evidence>
<accession>A0A285NB33</accession>
<dbReference type="AlphaFoldDB" id="A0A285NB33"/>
<gene>
    <name evidence="2" type="ORF">SAMN06269185_1062</name>
</gene>
<dbReference type="Proteomes" id="UP000219453">
    <property type="component" value="Unassembled WGS sequence"/>
</dbReference>
<feature type="region of interest" description="Disordered" evidence="1">
    <location>
        <begin position="1"/>
        <end position="33"/>
    </location>
</feature>
<protein>
    <submittedName>
        <fullName evidence="2">Uncharacterized protein</fullName>
    </submittedName>
</protein>
<dbReference type="EMBL" id="OBEJ01000001">
    <property type="protein sequence ID" value="SNZ06137.1"/>
    <property type="molecule type" value="Genomic_DNA"/>
</dbReference>
<keyword evidence="3" id="KW-1185">Reference proteome</keyword>
<evidence type="ECO:0000313" key="3">
    <source>
        <dbReference type="Proteomes" id="UP000219453"/>
    </source>
</evidence>
<dbReference type="RefSeq" id="WP_097008017.1">
    <property type="nucleotide sequence ID" value="NZ_OBEJ01000001.1"/>
</dbReference>
<reference evidence="2 3" key="1">
    <citation type="submission" date="2017-09" db="EMBL/GenBank/DDBJ databases">
        <authorList>
            <person name="Ehlers B."/>
            <person name="Leendertz F.H."/>
        </authorList>
    </citation>
    <scope>NUCLEOTIDE SEQUENCE [LARGE SCALE GENOMIC DNA]</scope>
    <source>
        <strain evidence="2 3">DSM 27208</strain>
    </source>
</reference>
<name>A0A285NB33_NATPI</name>